<dbReference type="RefSeq" id="WP_138106279.1">
    <property type="nucleotide sequence ID" value="NZ_CP075587.1"/>
</dbReference>
<name>A0ABX8V0L6_9BACT</name>
<protein>
    <submittedName>
        <fullName evidence="2">Uncharacterized protein</fullName>
    </submittedName>
</protein>
<proteinExistence type="predicted"/>
<evidence type="ECO:0000313" key="3">
    <source>
        <dbReference type="Proteomes" id="UP000826014"/>
    </source>
</evidence>
<gene>
    <name evidence="2" type="ORF">RHABOEDO_000929</name>
</gene>
<evidence type="ECO:0000256" key="1">
    <source>
        <dbReference type="SAM" id="Coils"/>
    </source>
</evidence>
<evidence type="ECO:0000313" key="2">
    <source>
        <dbReference type="EMBL" id="QYF48724.1"/>
    </source>
</evidence>
<keyword evidence="1" id="KW-0175">Coiled coil</keyword>
<reference evidence="2 3" key="1">
    <citation type="journal article" date="2022" name="bioRxiv">
        <title>Ecology and evolution of chlamydial symbionts of arthropods.</title>
        <authorList>
            <person name="Halter T."/>
            <person name="Koestlbacher S."/>
            <person name="Collingro A."/>
            <person name="Sixt B.S."/>
            <person name="Toenshoff E.R."/>
            <person name="Hendrickx F."/>
            <person name="Kostanjsek R."/>
            <person name="Horn M."/>
        </authorList>
    </citation>
    <scope>NUCLEOTIDE SEQUENCE [LARGE SCALE GENOMIC DNA]</scope>
    <source>
        <strain evidence="2">W744xW776</strain>
    </source>
</reference>
<dbReference type="Proteomes" id="UP000826014">
    <property type="component" value="Chromosome"/>
</dbReference>
<accession>A0ABX8V0L6</accession>
<organism evidence="2 3">
    <name type="scientific">Candidatus Rhabdochlamydia oedothoracis</name>
    <dbReference type="NCBI Taxonomy" id="2720720"/>
    <lineage>
        <taxon>Bacteria</taxon>
        <taxon>Pseudomonadati</taxon>
        <taxon>Chlamydiota</taxon>
        <taxon>Chlamydiia</taxon>
        <taxon>Parachlamydiales</taxon>
        <taxon>Candidatus Rhabdochlamydiaceae</taxon>
        <taxon>Candidatus Rhabdochlamydia</taxon>
    </lineage>
</organism>
<dbReference type="EMBL" id="CP075587">
    <property type="protein sequence ID" value="QYF48724.1"/>
    <property type="molecule type" value="Genomic_DNA"/>
</dbReference>
<sequence>MDKTDHQLRARLARLESQVDQLETEYTQINEMLIRCGFLEGISTLKFAMEELLVEYPDESSLN</sequence>
<feature type="coiled-coil region" evidence="1">
    <location>
        <begin position="5"/>
        <end position="32"/>
    </location>
</feature>
<keyword evidence="3" id="KW-1185">Reference proteome</keyword>